<dbReference type="EC" id="6.3.4.2" evidence="9"/>
<comment type="caution">
    <text evidence="12">The sequence shown here is derived from an EMBL/GenBank/DDBJ whole genome shotgun (WGS) entry which is preliminary data.</text>
</comment>
<feature type="domain" description="CTP synthase N-terminal" evidence="11">
    <location>
        <begin position="2"/>
        <end position="270"/>
    </location>
</feature>
<evidence type="ECO:0000259" key="11">
    <source>
        <dbReference type="Pfam" id="PF06418"/>
    </source>
</evidence>
<comment type="function">
    <text evidence="9">Catalyzes the ATP-dependent amination of UTP to CTP with either L-glutamine or ammonia as the source of nitrogen.</text>
</comment>
<evidence type="ECO:0000256" key="6">
    <source>
        <dbReference type="ARBA" id="ARBA00022962"/>
    </source>
</evidence>
<gene>
    <name evidence="12" type="ORF">BOH78_3325</name>
</gene>
<comment type="similarity">
    <text evidence="2 9">Belongs to the CTP synthase family.</text>
</comment>
<evidence type="ECO:0000256" key="2">
    <source>
        <dbReference type="ARBA" id="ARBA00007533"/>
    </source>
</evidence>
<dbReference type="GO" id="GO:0003883">
    <property type="term" value="F:CTP synthase activity"/>
    <property type="evidence" value="ECO:0007669"/>
    <property type="project" value="UniProtKB-UniRule"/>
</dbReference>
<name>A0A1V2LK48_PICKU</name>
<dbReference type="FunFam" id="3.40.50.880:FF:000005">
    <property type="entry name" value="CTP synthase"/>
    <property type="match status" value="1"/>
</dbReference>
<evidence type="ECO:0000313" key="13">
    <source>
        <dbReference type="Proteomes" id="UP000189274"/>
    </source>
</evidence>
<dbReference type="Pfam" id="PF06418">
    <property type="entry name" value="CTP_synth_N"/>
    <property type="match status" value="1"/>
</dbReference>
<dbReference type="AlphaFoldDB" id="A0A1V2LK48"/>
<dbReference type="Gene3D" id="3.40.50.300">
    <property type="entry name" value="P-loop containing nucleotide triphosphate hydrolases"/>
    <property type="match status" value="1"/>
</dbReference>
<evidence type="ECO:0000256" key="7">
    <source>
        <dbReference type="ARBA" id="ARBA00022975"/>
    </source>
</evidence>
<reference evidence="13" key="1">
    <citation type="journal article" date="2017" name="Genome Announc.">
        <title>Genome sequences of Cyberlindnera fabianii 65, Pichia kudriavzevii 129, and Saccharomyces cerevisiae 131 isolated from fermented masau fruits in Zimbabwe.</title>
        <authorList>
            <person name="van Rijswijck I.M.H."/>
            <person name="Derks M.F.L."/>
            <person name="Abee T."/>
            <person name="de Ridder D."/>
            <person name="Smid E.J."/>
        </authorList>
    </citation>
    <scope>NUCLEOTIDE SEQUENCE [LARGE SCALE GENOMIC DNA]</scope>
    <source>
        <strain evidence="13">129</strain>
    </source>
</reference>
<organism evidence="12 13">
    <name type="scientific">Pichia kudriavzevii</name>
    <name type="common">Yeast</name>
    <name type="synonym">Issatchenkia orientalis</name>
    <dbReference type="NCBI Taxonomy" id="4909"/>
    <lineage>
        <taxon>Eukaryota</taxon>
        <taxon>Fungi</taxon>
        <taxon>Dikarya</taxon>
        <taxon>Ascomycota</taxon>
        <taxon>Saccharomycotina</taxon>
        <taxon>Pichiomycetes</taxon>
        <taxon>Pichiales</taxon>
        <taxon>Pichiaceae</taxon>
        <taxon>Pichia</taxon>
    </lineage>
</organism>
<dbReference type="InterPro" id="IPR027417">
    <property type="entry name" value="P-loop_NTPase"/>
</dbReference>
<dbReference type="CDD" id="cd01746">
    <property type="entry name" value="GATase1_CTP_Synthase"/>
    <property type="match status" value="1"/>
</dbReference>
<dbReference type="GO" id="GO:0097268">
    <property type="term" value="C:cytoophidium"/>
    <property type="evidence" value="ECO:0007669"/>
    <property type="project" value="TreeGrafter"/>
</dbReference>
<feature type="domain" description="Glutamine amidotransferase" evidence="10">
    <location>
        <begin position="315"/>
        <end position="553"/>
    </location>
</feature>
<dbReference type="UniPathway" id="UPA00159">
    <property type="reaction ID" value="UER00277"/>
</dbReference>
<keyword evidence="7 9" id="KW-0665">Pyrimidine biosynthesis</keyword>
<dbReference type="InterPro" id="IPR017926">
    <property type="entry name" value="GATASE"/>
</dbReference>
<dbReference type="InterPro" id="IPR033828">
    <property type="entry name" value="GATase1_CTP_Synthase"/>
</dbReference>
<dbReference type="FunFam" id="3.40.50.300:FF:000207">
    <property type="entry name" value="CTP synthase"/>
    <property type="match status" value="1"/>
</dbReference>
<dbReference type="Proteomes" id="UP000189274">
    <property type="component" value="Unassembled WGS sequence"/>
</dbReference>
<dbReference type="NCBIfam" id="TIGR00337">
    <property type="entry name" value="PyrG"/>
    <property type="match status" value="1"/>
</dbReference>
<dbReference type="VEuPathDB" id="FungiDB:C5L36_0A08960"/>
<keyword evidence="5 9" id="KW-0067">ATP-binding</keyword>
<dbReference type="GO" id="GO:0042802">
    <property type="term" value="F:identical protein binding"/>
    <property type="evidence" value="ECO:0007669"/>
    <property type="project" value="TreeGrafter"/>
</dbReference>
<dbReference type="InterPro" id="IPR004468">
    <property type="entry name" value="CTP_synthase"/>
</dbReference>
<sequence>MKYVVVSGGVISGIGKGVLASSTGLLLKTLGLRVTSIKIDPYLNIDAGTMSPLEHGECFVLDDGGEVDLDLGNYERYLGISLTRDHNITTGKIYSHVIEKERKGDYLGKTVQVVPHITNAIQDWIEKVSRIPVDNSGIEPDVCIIELGGTVGDIESAPFVEALRQFQFRVGHENFALIHVSLVPVIHGEQKTKPTQAAIKDLRSLGLLPDMIGCRCSTELDIPTIEKIAMFCHVGAEQVLAIRDVNSTYHVPLLLKEQKMVDFLTRRLRLDELNISGEMAHKGEELFNKWSSLTTKHDQSFEKVTIAIVGKYTNLHDSYLSVIKSLEHSAMRCGRKLEIVWVESTDLEPETESANKSNFHTAWQLVCKADGILVPGGFGSRGIEGMIAAAKWARENKVPYLGVCLGLQIAVIEFVRNVLGKKEASSIEFEPELTEENQAVVYMPEIDRERLGGTMRLGLRPTVFQEDSESSKIRKLYGDSAEVFERHRHRYEVNPKLMEEISNNGLKFVGKDEAGERCEIFELDDHPFYVATQYHPEYISKVLDPSRPFLGLIAAASGKLDEVLRMDLKQRSNDF</sequence>
<dbReference type="SUPFAM" id="SSF52317">
    <property type="entry name" value="Class I glutamine amidotransferase-like"/>
    <property type="match status" value="1"/>
</dbReference>
<dbReference type="EMBL" id="MQVM01000016">
    <property type="protein sequence ID" value="ONH73160.1"/>
    <property type="molecule type" value="Genomic_DNA"/>
</dbReference>
<accession>A0A1V2LK48</accession>
<dbReference type="SUPFAM" id="SSF52540">
    <property type="entry name" value="P-loop containing nucleoside triphosphate hydrolases"/>
    <property type="match status" value="1"/>
</dbReference>
<dbReference type="NCBIfam" id="NF003792">
    <property type="entry name" value="PRK05380.1"/>
    <property type="match status" value="1"/>
</dbReference>
<dbReference type="PROSITE" id="PS51273">
    <property type="entry name" value="GATASE_TYPE_1"/>
    <property type="match status" value="1"/>
</dbReference>
<evidence type="ECO:0000256" key="5">
    <source>
        <dbReference type="ARBA" id="ARBA00022840"/>
    </source>
</evidence>
<dbReference type="Gene3D" id="3.40.50.880">
    <property type="match status" value="1"/>
</dbReference>
<dbReference type="GO" id="GO:0044210">
    <property type="term" value="P:'de novo' CTP biosynthetic process"/>
    <property type="evidence" value="ECO:0007669"/>
    <property type="project" value="UniProtKB-UniRule"/>
</dbReference>
<evidence type="ECO:0000256" key="8">
    <source>
        <dbReference type="ARBA" id="ARBA00047781"/>
    </source>
</evidence>
<keyword evidence="6 9" id="KW-0315">Glutamine amidotransferase</keyword>
<dbReference type="InterPro" id="IPR029062">
    <property type="entry name" value="Class_I_gatase-like"/>
</dbReference>
<keyword evidence="3 9" id="KW-0436">Ligase</keyword>
<evidence type="ECO:0000313" key="12">
    <source>
        <dbReference type="EMBL" id="ONH73160.1"/>
    </source>
</evidence>
<protein>
    <recommendedName>
        <fullName evidence="9">CTP synthase</fullName>
        <ecNumber evidence="9">6.3.4.2</ecNumber>
    </recommendedName>
    <alternativeName>
        <fullName evidence="9">UTP--ammonia ligase</fullName>
    </alternativeName>
</protein>
<comment type="pathway">
    <text evidence="1 9">Pyrimidine metabolism; CTP biosynthesis via de novo pathway; CTP from UDP: step 2/2.</text>
</comment>
<dbReference type="InterPro" id="IPR017456">
    <property type="entry name" value="CTP_synthase_N"/>
</dbReference>
<evidence type="ECO:0000256" key="9">
    <source>
        <dbReference type="RuleBase" id="RU810713"/>
    </source>
</evidence>
<dbReference type="CDD" id="cd03113">
    <property type="entry name" value="CTPS_N"/>
    <property type="match status" value="1"/>
</dbReference>
<comment type="catalytic activity">
    <reaction evidence="8 9">
        <text>UTP + L-glutamine + ATP + H2O = CTP + L-glutamate + ADP + phosphate + 2 H(+)</text>
        <dbReference type="Rhea" id="RHEA:26426"/>
        <dbReference type="ChEBI" id="CHEBI:15377"/>
        <dbReference type="ChEBI" id="CHEBI:15378"/>
        <dbReference type="ChEBI" id="CHEBI:29985"/>
        <dbReference type="ChEBI" id="CHEBI:30616"/>
        <dbReference type="ChEBI" id="CHEBI:37563"/>
        <dbReference type="ChEBI" id="CHEBI:43474"/>
        <dbReference type="ChEBI" id="CHEBI:46398"/>
        <dbReference type="ChEBI" id="CHEBI:58359"/>
        <dbReference type="ChEBI" id="CHEBI:456216"/>
        <dbReference type="EC" id="6.3.4.2"/>
    </reaction>
</comment>
<dbReference type="GO" id="GO:0005737">
    <property type="term" value="C:cytoplasm"/>
    <property type="evidence" value="ECO:0007669"/>
    <property type="project" value="TreeGrafter"/>
</dbReference>
<dbReference type="PANTHER" id="PTHR11550:SF0">
    <property type="entry name" value="CTP SYNTHASE-RELATED"/>
    <property type="match status" value="1"/>
</dbReference>
<evidence type="ECO:0000256" key="3">
    <source>
        <dbReference type="ARBA" id="ARBA00022598"/>
    </source>
</evidence>
<evidence type="ECO:0000256" key="1">
    <source>
        <dbReference type="ARBA" id="ARBA00005171"/>
    </source>
</evidence>
<dbReference type="GO" id="GO:0005524">
    <property type="term" value="F:ATP binding"/>
    <property type="evidence" value="ECO:0007669"/>
    <property type="project" value="UniProtKB-KW"/>
</dbReference>
<evidence type="ECO:0000256" key="4">
    <source>
        <dbReference type="ARBA" id="ARBA00022741"/>
    </source>
</evidence>
<dbReference type="PANTHER" id="PTHR11550">
    <property type="entry name" value="CTP SYNTHASE"/>
    <property type="match status" value="1"/>
</dbReference>
<keyword evidence="4 9" id="KW-0547">Nucleotide-binding</keyword>
<evidence type="ECO:0000259" key="10">
    <source>
        <dbReference type="Pfam" id="PF00117"/>
    </source>
</evidence>
<dbReference type="GO" id="GO:0019856">
    <property type="term" value="P:pyrimidine nucleobase biosynthetic process"/>
    <property type="evidence" value="ECO:0007669"/>
    <property type="project" value="TreeGrafter"/>
</dbReference>
<proteinExistence type="inferred from homology"/>
<dbReference type="Pfam" id="PF00117">
    <property type="entry name" value="GATase"/>
    <property type="match status" value="1"/>
</dbReference>